<dbReference type="VEuPathDB" id="FungiDB:H310_05075"/>
<proteinExistence type="predicted"/>
<reference evidence="1 2" key="1">
    <citation type="submission" date="2018-08" db="EMBL/GenBank/DDBJ databases">
        <title>Aphanomyces genome sequencing and annotation.</title>
        <authorList>
            <person name="Minardi D."/>
            <person name="Oidtmann B."/>
            <person name="Van Der Giezen M."/>
            <person name="Studholme D.J."/>
        </authorList>
    </citation>
    <scope>NUCLEOTIDE SEQUENCE [LARGE SCALE GENOMIC DNA]</scope>
    <source>
        <strain evidence="1 2">NJM0002</strain>
    </source>
</reference>
<organism evidence="1 2">
    <name type="scientific">Aphanomyces invadans</name>
    <dbReference type="NCBI Taxonomy" id="157072"/>
    <lineage>
        <taxon>Eukaryota</taxon>
        <taxon>Sar</taxon>
        <taxon>Stramenopiles</taxon>
        <taxon>Oomycota</taxon>
        <taxon>Saprolegniomycetes</taxon>
        <taxon>Saprolegniales</taxon>
        <taxon>Verrucalvaceae</taxon>
        <taxon>Aphanomyces</taxon>
    </lineage>
</organism>
<feature type="non-terminal residue" evidence="1">
    <location>
        <position position="1"/>
    </location>
</feature>
<evidence type="ECO:0000313" key="2">
    <source>
        <dbReference type="Proteomes" id="UP000285060"/>
    </source>
</evidence>
<name>A0A418AP15_9STRA</name>
<dbReference type="Proteomes" id="UP000285060">
    <property type="component" value="Unassembled WGS sequence"/>
</dbReference>
<protein>
    <submittedName>
        <fullName evidence="1">Uncharacterized protein</fullName>
    </submittedName>
</protein>
<dbReference type="EMBL" id="QUSY01000983">
    <property type="protein sequence ID" value="RHY26505.1"/>
    <property type="molecule type" value="Genomic_DNA"/>
</dbReference>
<sequence length="206" mass="22265">FLASLVQHSGWLKSHLPPKHALLHTALFADPSRLERLVPLVATASTLMQATGLPPYVEIFSLMEASKTSVDAVKTSIDNIAPSVIAGVQGLLDDRDFASGVLTPAHLHSTLETTVTPFEASMRSIVGYPVPAQPLSVEASTTPSHAIVRQLYTWRGGMHRGPEAFSMPLVDTATAWSLWWGSINNTVSYRALTPSDLAAKNDKRIL</sequence>
<evidence type="ECO:0000313" key="1">
    <source>
        <dbReference type="EMBL" id="RHY26505.1"/>
    </source>
</evidence>
<dbReference type="AlphaFoldDB" id="A0A418AP15"/>
<gene>
    <name evidence="1" type="ORF">DYB32_007545</name>
</gene>
<keyword evidence="2" id="KW-1185">Reference proteome</keyword>
<comment type="caution">
    <text evidence="1">The sequence shown here is derived from an EMBL/GenBank/DDBJ whole genome shotgun (WGS) entry which is preliminary data.</text>
</comment>
<accession>A0A418AP15</accession>